<dbReference type="FunFam" id="3.30.470.10:FF:000005">
    <property type="entry name" value="Branched-chain-amino-acid aminotransferase"/>
    <property type="match status" value="1"/>
</dbReference>
<accession>A0AAF0F8P0</accession>
<evidence type="ECO:0000256" key="11">
    <source>
        <dbReference type="RuleBase" id="RU004517"/>
    </source>
</evidence>
<gene>
    <name evidence="12" type="ORF">MPSI1_001355</name>
</gene>
<dbReference type="InterPro" id="IPR036038">
    <property type="entry name" value="Aminotransferase-like"/>
</dbReference>
<evidence type="ECO:0000313" key="13">
    <source>
        <dbReference type="Proteomes" id="UP001214628"/>
    </source>
</evidence>
<dbReference type="GO" id="GO:0005739">
    <property type="term" value="C:mitochondrion"/>
    <property type="evidence" value="ECO:0007669"/>
    <property type="project" value="TreeGrafter"/>
</dbReference>
<comment type="catalytic activity">
    <reaction evidence="11">
        <text>L-valine + 2-oxoglutarate = 3-methyl-2-oxobutanoate + L-glutamate</text>
        <dbReference type="Rhea" id="RHEA:24813"/>
        <dbReference type="ChEBI" id="CHEBI:11851"/>
        <dbReference type="ChEBI" id="CHEBI:16810"/>
        <dbReference type="ChEBI" id="CHEBI:29985"/>
        <dbReference type="ChEBI" id="CHEBI:57762"/>
        <dbReference type="EC" id="2.6.1.42"/>
    </reaction>
</comment>
<reference evidence="12" key="1">
    <citation type="submission" date="2023-02" db="EMBL/GenBank/DDBJ databases">
        <title>Mating type loci evolution in Malassezia.</title>
        <authorList>
            <person name="Coelho M.A."/>
        </authorList>
    </citation>
    <scope>NUCLEOTIDE SEQUENCE</scope>
    <source>
        <strain evidence="12">CBS 14136</strain>
    </source>
</reference>
<evidence type="ECO:0000256" key="7">
    <source>
        <dbReference type="ARBA" id="ARBA00023304"/>
    </source>
</evidence>
<dbReference type="GO" id="GO:0009099">
    <property type="term" value="P:L-valine biosynthetic process"/>
    <property type="evidence" value="ECO:0007669"/>
    <property type="project" value="TreeGrafter"/>
</dbReference>
<dbReference type="NCBIfam" id="NF009897">
    <property type="entry name" value="PRK13357.1"/>
    <property type="match status" value="1"/>
</dbReference>
<dbReference type="PIRSF" id="PIRSF006468">
    <property type="entry name" value="BCAT1"/>
    <property type="match status" value="1"/>
</dbReference>
<dbReference type="InterPro" id="IPR033939">
    <property type="entry name" value="BCAT_family"/>
</dbReference>
<dbReference type="InterPro" id="IPR043131">
    <property type="entry name" value="BCAT-like_N"/>
</dbReference>
<sequence>MTSHPEHKTSSTVSPLDASRLKIEKNTKAGTPPPPEQLVFGKTFTDHMLTVPWTVEGGWGEPKIQPYAPLTFEPSSIVFHYAPTLFEGLKAYKDPKGNVRLFRPDMNAARMIRSAERLSLPTFDGDQLVQLLKKVVEIDSNWVPDKEGYSLYVRPSLIGTQASLGVGATSEALLFVIMSPVGPYYSSGVKPVALEANPERVRAWPGGTGDAKIGANYGPCILPQKEAAKKGYQQNLWLFGDEHYLTEVGTMNLFVVLKLGDDTWEVITPPLNGMILPGVTRASVLDLLRDHEKGQSTLPNLPKIKVSEREIKMQELLDAEKAGNLVEVFGAGTAAVISPVDRIGYLGKDINVPVTDSGFGPVADEVLKRVSAIQWGKIEHPWSVPVKD</sequence>
<dbReference type="Pfam" id="PF01063">
    <property type="entry name" value="Aminotran_4"/>
    <property type="match status" value="1"/>
</dbReference>
<dbReference type="NCBIfam" id="TIGR01123">
    <property type="entry name" value="ilvE_II"/>
    <property type="match status" value="1"/>
</dbReference>
<keyword evidence="7 11" id="KW-0100">Branched-chain amino acid biosynthesis</keyword>
<dbReference type="InterPro" id="IPR005786">
    <property type="entry name" value="B_amino_transII"/>
</dbReference>
<dbReference type="PANTHER" id="PTHR11825:SF44">
    <property type="entry name" value="BRANCHED-CHAIN-AMINO-ACID AMINOTRANSFERASE"/>
    <property type="match status" value="1"/>
</dbReference>
<evidence type="ECO:0000256" key="6">
    <source>
        <dbReference type="ARBA" id="ARBA00022898"/>
    </source>
</evidence>
<dbReference type="GO" id="GO:0004084">
    <property type="term" value="F:branched-chain-amino-acid transaminase activity"/>
    <property type="evidence" value="ECO:0007669"/>
    <property type="project" value="UniProtKB-EC"/>
</dbReference>
<comment type="catalytic activity">
    <reaction evidence="11">
        <text>L-isoleucine + 2-oxoglutarate = (S)-3-methyl-2-oxopentanoate + L-glutamate</text>
        <dbReference type="Rhea" id="RHEA:24801"/>
        <dbReference type="ChEBI" id="CHEBI:16810"/>
        <dbReference type="ChEBI" id="CHEBI:29985"/>
        <dbReference type="ChEBI" id="CHEBI:35146"/>
        <dbReference type="ChEBI" id="CHEBI:58045"/>
        <dbReference type="EC" id="2.6.1.42"/>
    </reaction>
</comment>
<dbReference type="Proteomes" id="UP001214628">
    <property type="component" value="Chromosome 1"/>
</dbReference>
<dbReference type="Gene3D" id="3.30.470.10">
    <property type="match status" value="1"/>
</dbReference>
<evidence type="ECO:0000256" key="9">
    <source>
        <dbReference type="RuleBase" id="RU004106"/>
    </source>
</evidence>
<evidence type="ECO:0000313" key="12">
    <source>
        <dbReference type="EMBL" id="WFD42707.1"/>
    </source>
</evidence>
<dbReference type="EMBL" id="CP118375">
    <property type="protein sequence ID" value="WFD42707.1"/>
    <property type="molecule type" value="Genomic_DNA"/>
</dbReference>
<dbReference type="Gene3D" id="3.20.10.10">
    <property type="entry name" value="D-amino Acid Aminotransferase, subunit A, domain 2"/>
    <property type="match status" value="1"/>
</dbReference>
<dbReference type="SUPFAM" id="SSF56752">
    <property type="entry name" value="D-aminoacid aminotransferase-like PLP-dependent enzymes"/>
    <property type="match status" value="1"/>
</dbReference>
<dbReference type="InterPro" id="IPR001544">
    <property type="entry name" value="Aminotrans_IV"/>
</dbReference>
<dbReference type="InterPro" id="IPR043132">
    <property type="entry name" value="BCAT-like_C"/>
</dbReference>
<keyword evidence="13" id="KW-1185">Reference proteome</keyword>
<dbReference type="CDD" id="cd01557">
    <property type="entry name" value="BCAT_beta_family"/>
    <property type="match status" value="1"/>
</dbReference>
<dbReference type="PANTHER" id="PTHR11825">
    <property type="entry name" value="SUBGROUP IIII AMINOTRANSFERASE"/>
    <property type="match status" value="1"/>
</dbReference>
<evidence type="ECO:0000256" key="2">
    <source>
        <dbReference type="ARBA" id="ARBA00009320"/>
    </source>
</evidence>
<proteinExistence type="inferred from homology"/>
<comment type="cofactor">
    <cofactor evidence="1 10">
        <name>pyridoxal 5'-phosphate</name>
        <dbReference type="ChEBI" id="CHEBI:597326"/>
    </cofactor>
</comment>
<protein>
    <recommendedName>
        <fullName evidence="11">Branched-chain-amino-acid aminotransferase</fullName>
        <ecNumber evidence="11">2.6.1.42</ecNumber>
    </recommendedName>
</protein>
<dbReference type="EC" id="2.6.1.42" evidence="11"/>
<evidence type="ECO:0000256" key="4">
    <source>
        <dbReference type="ARBA" id="ARBA00022605"/>
    </source>
</evidence>
<keyword evidence="4 11" id="KW-0028">Amino-acid biosynthesis</keyword>
<dbReference type="GO" id="GO:0009098">
    <property type="term" value="P:L-leucine biosynthetic process"/>
    <property type="evidence" value="ECO:0007669"/>
    <property type="project" value="TreeGrafter"/>
</dbReference>
<keyword evidence="6 10" id="KW-0663">Pyridoxal phosphate</keyword>
<keyword evidence="3 11" id="KW-0032">Aminotransferase</keyword>
<evidence type="ECO:0000256" key="8">
    <source>
        <dbReference type="PIRSR" id="PIRSR006468-1"/>
    </source>
</evidence>
<keyword evidence="5 11" id="KW-0808">Transferase</keyword>
<dbReference type="AlphaFoldDB" id="A0AAF0F8P0"/>
<feature type="modified residue" description="N6-(pyridoxal phosphate)lysine" evidence="8">
    <location>
        <position position="212"/>
    </location>
</feature>
<comment type="similarity">
    <text evidence="2 9">Belongs to the class-IV pyridoxal-phosphate-dependent aminotransferase family.</text>
</comment>
<evidence type="ECO:0000256" key="1">
    <source>
        <dbReference type="ARBA" id="ARBA00001933"/>
    </source>
</evidence>
<evidence type="ECO:0000256" key="10">
    <source>
        <dbReference type="RuleBase" id="RU004516"/>
    </source>
</evidence>
<evidence type="ECO:0000256" key="3">
    <source>
        <dbReference type="ARBA" id="ARBA00022576"/>
    </source>
</evidence>
<evidence type="ECO:0000256" key="5">
    <source>
        <dbReference type="ARBA" id="ARBA00022679"/>
    </source>
</evidence>
<dbReference type="PROSITE" id="PS00770">
    <property type="entry name" value="AA_TRANSFER_CLASS_4"/>
    <property type="match status" value="1"/>
</dbReference>
<dbReference type="InterPro" id="IPR018300">
    <property type="entry name" value="Aminotrans_IV_CS"/>
</dbReference>
<comment type="catalytic activity">
    <reaction evidence="11">
        <text>L-leucine + 2-oxoglutarate = 4-methyl-2-oxopentanoate + L-glutamate</text>
        <dbReference type="Rhea" id="RHEA:18321"/>
        <dbReference type="ChEBI" id="CHEBI:16810"/>
        <dbReference type="ChEBI" id="CHEBI:17865"/>
        <dbReference type="ChEBI" id="CHEBI:29985"/>
        <dbReference type="ChEBI" id="CHEBI:57427"/>
        <dbReference type="EC" id="2.6.1.42"/>
    </reaction>
</comment>
<name>A0AAF0F8P0_9BASI</name>
<dbReference type="FunFam" id="3.20.10.10:FF:000004">
    <property type="entry name" value="Branched-chain-amino-acid aminotransferase"/>
    <property type="match status" value="1"/>
</dbReference>
<organism evidence="12 13">
    <name type="scientific">Malassezia psittaci</name>
    <dbReference type="NCBI Taxonomy" id="1821823"/>
    <lineage>
        <taxon>Eukaryota</taxon>
        <taxon>Fungi</taxon>
        <taxon>Dikarya</taxon>
        <taxon>Basidiomycota</taxon>
        <taxon>Ustilaginomycotina</taxon>
        <taxon>Malasseziomycetes</taxon>
        <taxon>Malasseziales</taxon>
        <taxon>Malasseziaceae</taxon>
        <taxon>Malassezia</taxon>
    </lineage>
</organism>